<protein>
    <submittedName>
        <fullName evidence="3">Pyridoxamine 5'-phosphate oxidase family protein ustO</fullName>
    </submittedName>
</protein>
<reference evidence="3" key="1">
    <citation type="submission" date="2020-04" db="EMBL/GenBank/DDBJ databases">
        <title>Draft genome resource of the tomato pathogen Pseudocercospora fuligena.</title>
        <authorList>
            <person name="Zaccaron A."/>
        </authorList>
    </citation>
    <scope>NUCLEOTIDE SEQUENCE</scope>
    <source>
        <strain evidence="3">PF001</strain>
    </source>
</reference>
<dbReference type="EMBL" id="JABCIY010000306">
    <property type="protein sequence ID" value="KAF7185837.1"/>
    <property type="molecule type" value="Genomic_DNA"/>
</dbReference>
<comment type="caution">
    <text evidence="3">The sequence shown here is derived from an EMBL/GenBank/DDBJ whole genome shotgun (WGS) entry which is preliminary data.</text>
</comment>
<dbReference type="InterPro" id="IPR012349">
    <property type="entry name" value="Split_barrel_FMN-bd"/>
</dbReference>
<dbReference type="InterPro" id="IPR011576">
    <property type="entry name" value="Pyridox_Oxase_N"/>
</dbReference>
<name>A0A8H6R8L1_9PEZI</name>
<evidence type="ECO:0000313" key="4">
    <source>
        <dbReference type="Proteomes" id="UP000660729"/>
    </source>
</evidence>
<gene>
    <name evidence="3" type="ORF">HII31_12710</name>
</gene>
<dbReference type="Gene3D" id="2.30.110.10">
    <property type="entry name" value="Electron Transport, Fmn-binding Protein, Chain A"/>
    <property type="match status" value="1"/>
</dbReference>
<proteinExistence type="predicted"/>
<feature type="transmembrane region" description="Helical" evidence="1">
    <location>
        <begin position="230"/>
        <end position="250"/>
    </location>
</feature>
<keyword evidence="1" id="KW-1133">Transmembrane helix</keyword>
<dbReference type="SUPFAM" id="SSF50475">
    <property type="entry name" value="FMN-binding split barrel"/>
    <property type="match status" value="1"/>
</dbReference>
<dbReference type="AlphaFoldDB" id="A0A8H6R8L1"/>
<keyword evidence="4" id="KW-1185">Reference proteome</keyword>
<keyword evidence="1" id="KW-0812">Transmembrane</keyword>
<sequence length="256" mass="28764">MPHFYDHFPLNLQEWALQQPIFFTATAPARGQHINCSPKGLTSTTFTVFDENHAAYLDATGSGAETIAHLYDNGRITIMFCSFTTKPRIMRLFCTGSVIESQDPRFPETIGRMGKAPEEEVMQGIRAVIMLEIWKVQTACGYAVPTSQELSSCGDEKESPYTPDSFRDRDTLTKWIENKVRKNALNDYKMKMNARSLDGLPALKHARRMNKESLLLGDAKSWISKELDHFWALSLGTLIGIILVVIVQSATLGRTT</sequence>
<dbReference type="PANTHER" id="PTHR39336">
    <property type="entry name" value="PYRIDOXAMINE PHOSPHATE OXIDASE FAMILY PROTEIN (AFU_ORTHOLOGUE AFUA_6G11440)"/>
    <property type="match status" value="1"/>
</dbReference>
<evidence type="ECO:0000313" key="3">
    <source>
        <dbReference type="EMBL" id="KAF7185837.1"/>
    </source>
</evidence>
<dbReference type="Proteomes" id="UP000660729">
    <property type="component" value="Unassembled WGS sequence"/>
</dbReference>
<organism evidence="3 4">
    <name type="scientific">Pseudocercospora fuligena</name>
    <dbReference type="NCBI Taxonomy" id="685502"/>
    <lineage>
        <taxon>Eukaryota</taxon>
        <taxon>Fungi</taxon>
        <taxon>Dikarya</taxon>
        <taxon>Ascomycota</taxon>
        <taxon>Pezizomycotina</taxon>
        <taxon>Dothideomycetes</taxon>
        <taxon>Dothideomycetidae</taxon>
        <taxon>Mycosphaerellales</taxon>
        <taxon>Mycosphaerellaceae</taxon>
        <taxon>Pseudocercospora</taxon>
    </lineage>
</organism>
<dbReference type="OrthoDB" id="539398at2759"/>
<dbReference type="PANTHER" id="PTHR39336:SF1">
    <property type="entry name" value="PYRIDOXAMINE PHOSPHATE OXIDASE FAMILY PROTEIN (AFU_ORTHOLOGUE AFUA_6G11440)"/>
    <property type="match status" value="1"/>
</dbReference>
<keyword evidence="1" id="KW-0472">Membrane</keyword>
<evidence type="ECO:0000259" key="2">
    <source>
        <dbReference type="Pfam" id="PF01243"/>
    </source>
</evidence>
<accession>A0A8H6R8L1</accession>
<dbReference type="Pfam" id="PF01243">
    <property type="entry name" value="PNPOx_N"/>
    <property type="match status" value="1"/>
</dbReference>
<evidence type="ECO:0000256" key="1">
    <source>
        <dbReference type="SAM" id="Phobius"/>
    </source>
</evidence>
<feature type="domain" description="Pyridoxamine 5'-phosphate oxidase N-terminal" evidence="2">
    <location>
        <begin position="12"/>
        <end position="137"/>
    </location>
</feature>